<evidence type="ECO:0000313" key="8">
    <source>
        <dbReference type="Proteomes" id="UP000813385"/>
    </source>
</evidence>
<feature type="domain" description="LysM" evidence="6">
    <location>
        <begin position="128"/>
        <end position="174"/>
    </location>
</feature>
<comment type="similarity">
    <text evidence="4">Belongs to the secreted LysM effector family.</text>
</comment>
<keyword evidence="3" id="KW-0843">Virulence</keyword>
<accession>A0A8K0X416</accession>
<evidence type="ECO:0000256" key="2">
    <source>
        <dbReference type="ARBA" id="ARBA00022729"/>
    </source>
</evidence>
<comment type="caution">
    <text evidence="7">The sequence shown here is derived from an EMBL/GenBank/DDBJ whole genome shotgun (WGS) entry which is preliminary data.</text>
</comment>
<dbReference type="PANTHER" id="PTHR34997:SF2">
    <property type="entry name" value="LYSM DOMAIN-CONTAINING PROTEIN-RELATED"/>
    <property type="match status" value="1"/>
</dbReference>
<dbReference type="CDD" id="cd00118">
    <property type="entry name" value="LysM"/>
    <property type="match status" value="4"/>
</dbReference>
<feature type="signal peptide" evidence="5">
    <location>
        <begin position="1"/>
        <end position="20"/>
    </location>
</feature>
<gene>
    <name evidence="7" type="ORF">B0T11DRAFT_339494</name>
</gene>
<sequence>MRSALHLGIALTALVGLGAAQFTVEPPTTAPPDTLKDCTNWHVAAAGDTCADVAAQNFITEAQLYRYNPSLADGCLFVEGTSYCTEENWGIPPPPSTTSTTAAATTTSTGIVTPLPTQPPSIVPGCTRFHFVETGTDCASILSQYGITVAQLYAWNSGVGPTCNGLWSEVYVCVAGPAVASPTTTSATTTANPTSTGANGIVTPSPTQPPSIVSNCNKFDFVQPGNSCNDVLSRNSITLAQLFAWNEGVKADCSGMWASVYLCVGVIGGGAPPTTITTTTRATTTSAGNGITTPTPTQPPSIVSNCNKFYFVEPGTSCTQVLSANGITLAQLFAWNSGVKADCSGMWASVHLCVGVIGGGGTPTTTRVTSTTTRGNGVATPTPTMPDMVTNCNRFYKVVENDTCDVITGKTGVSKANLIAWNKLGASCNVWLGYYLCTRLI</sequence>
<dbReference type="OrthoDB" id="2281372at2759"/>
<feature type="domain" description="LysM" evidence="6">
    <location>
        <begin position="218"/>
        <end position="264"/>
    </location>
</feature>
<evidence type="ECO:0000256" key="3">
    <source>
        <dbReference type="ARBA" id="ARBA00023026"/>
    </source>
</evidence>
<dbReference type="Proteomes" id="UP000813385">
    <property type="component" value="Unassembled WGS sequence"/>
</dbReference>
<dbReference type="PROSITE" id="PS51782">
    <property type="entry name" value="LYSM"/>
    <property type="match status" value="5"/>
</dbReference>
<evidence type="ECO:0000256" key="4">
    <source>
        <dbReference type="ARBA" id="ARBA00044955"/>
    </source>
</evidence>
<dbReference type="SMART" id="SM00257">
    <property type="entry name" value="LysM"/>
    <property type="match status" value="5"/>
</dbReference>
<feature type="domain" description="LysM" evidence="6">
    <location>
        <begin position="308"/>
        <end position="354"/>
    </location>
</feature>
<dbReference type="Gene3D" id="3.10.350.10">
    <property type="entry name" value="LysM domain"/>
    <property type="match status" value="5"/>
</dbReference>
<dbReference type="InterPro" id="IPR018392">
    <property type="entry name" value="LysM"/>
</dbReference>
<dbReference type="SUPFAM" id="SSF54106">
    <property type="entry name" value="LysM domain"/>
    <property type="match status" value="4"/>
</dbReference>
<dbReference type="InterPro" id="IPR052210">
    <property type="entry name" value="LysM1-like"/>
</dbReference>
<dbReference type="AlphaFoldDB" id="A0A8K0X416"/>
<keyword evidence="2 5" id="KW-0732">Signal</keyword>
<feature type="domain" description="LysM" evidence="6">
    <location>
        <begin position="40"/>
        <end position="85"/>
    </location>
</feature>
<evidence type="ECO:0000313" key="7">
    <source>
        <dbReference type="EMBL" id="KAH7362759.1"/>
    </source>
</evidence>
<name>A0A8K0X416_9PEZI</name>
<evidence type="ECO:0000259" key="6">
    <source>
        <dbReference type="PROSITE" id="PS51782"/>
    </source>
</evidence>
<feature type="domain" description="LysM" evidence="6">
    <location>
        <begin position="394"/>
        <end position="438"/>
    </location>
</feature>
<evidence type="ECO:0000256" key="1">
    <source>
        <dbReference type="ARBA" id="ARBA00022669"/>
    </source>
</evidence>
<dbReference type="GO" id="GO:0008061">
    <property type="term" value="F:chitin binding"/>
    <property type="evidence" value="ECO:0007669"/>
    <property type="project" value="UniProtKB-KW"/>
</dbReference>
<keyword evidence="1" id="KW-0147">Chitin-binding</keyword>
<proteinExistence type="inferred from homology"/>
<keyword evidence="8" id="KW-1185">Reference proteome</keyword>
<reference evidence="7" key="1">
    <citation type="journal article" date="2021" name="Nat. Commun.">
        <title>Genetic determinants of endophytism in the Arabidopsis root mycobiome.</title>
        <authorList>
            <person name="Mesny F."/>
            <person name="Miyauchi S."/>
            <person name="Thiergart T."/>
            <person name="Pickel B."/>
            <person name="Atanasova L."/>
            <person name="Karlsson M."/>
            <person name="Huettel B."/>
            <person name="Barry K.W."/>
            <person name="Haridas S."/>
            <person name="Chen C."/>
            <person name="Bauer D."/>
            <person name="Andreopoulos W."/>
            <person name="Pangilinan J."/>
            <person name="LaButti K."/>
            <person name="Riley R."/>
            <person name="Lipzen A."/>
            <person name="Clum A."/>
            <person name="Drula E."/>
            <person name="Henrissat B."/>
            <person name="Kohler A."/>
            <person name="Grigoriev I.V."/>
            <person name="Martin F.M."/>
            <person name="Hacquard S."/>
        </authorList>
    </citation>
    <scope>NUCLEOTIDE SEQUENCE</scope>
    <source>
        <strain evidence="7">MPI-CAGE-AT-0016</strain>
    </source>
</reference>
<dbReference type="EMBL" id="JAGPXD010000003">
    <property type="protein sequence ID" value="KAH7362759.1"/>
    <property type="molecule type" value="Genomic_DNA"/>
</dbReference>
<dbReference type="Pfam" id="PF01476">
    <property type="entry name" value="LysM"/>
    <property type="match status" value="3"/>
</dbReference>
<dbReference type="InterPro" id="IPR036779">
    <property type="entry name" value="LysM_dom_sf"/>
</dbReference>
<organism evidence="7 8">
    <name type="scientific">Plectosphaerella cucumerina</name>
    <dbReference type="NCBI Taxonomy" id="40658"/>
    <lineage>
        <taxon>Eukaryota</taxon>
        <taxon>Fungi</taxon>
        <taxon>Dikarya</taxon>
        <taxon>Ascomycota</taxon>
        <taxon>Pezizomycotina</taxon>
        <taxon>Sordariomycetes</taxon>
        <taxon>Hypocreomycetidae</taxon>
        <taxon>Glomerellales</taxon>
        <taxon>Plectosphaerellaceae</taxon>
        <taxon>Plectosphaerella</taxon>
    </lineage>
</organism>
<dbReference type="PANTHER" id="PTHR34997">
    <property type="entry name" value="AM15"/>
    <property type="match status" value="1"/>
</dbReference>
<evidence type="ECO:0000256" key="5">
    <source>
        <dbReference type="SAM" id="SignalP"/>
    </source>
</evidence>
<feature type="chain" id="PRO_5035483076" evidence="5">
    <location>
        <begin position="21"/>
        <end position="441"/>
    </location>
</feature>
<protein>
    <submittedName>
        <fullName evidence="7">LysM domain-containing protein</fullName>
    </submittedName>
</protein>